<dbReference type="EMBL" id="CM044702">
    <property type="protein sequence ID" value="KAI5679282.1"/>
    <property type="molecule type" value="Genomic_DNA"/>
</dbReference>
<accession>A0ACC0C2V8</accession>
<proteinExistence type="predicted"/>
<organism evidence="1 2">
    <name type="scientific">Catharanthus roseus</name>
    <name type="common">Madagascar periwinkle</name>
    <name type="synonym">Vinca rosea</name>
    <dbReference type="NCBI Taxonomy" id="4058"/>
    <lineage>
        <taxon>Eukaryota</taxon>
        <taxon>Viridiplantae</taxon>
        <taxon>Streptophyta</taxon>
        <taxon>Embryophyta</taxon>
        <taxon>Tracheophyta</taxon>
        <taxon>Spermatophyta</taxon>
        <taxon>Magnoliopsida</taxon>
        <taxon>eudicotyledons</taxon>
        <taxon>Gunneridae</taxon>
        <taxon>Pentapetalae</taxon>
        <taxon>asterids</taxon>
        <taxon>lamiids</taxon>
        <taxon>Gentianales</taxon>
        <taxon>Apocynaceae</taxon>
        <taxon>Rauvolfioideae</taxon>
        <taxon>Vinceae</taxon>
        <taxon>Catharanthinae</taxon>
        <taxon>Catharanthus</taxon>
    </lineage>
</organism>
<evidence type="ECO:0000313" key="1">
    <source>
        <dbReference type="EMBL" id="KAI5679282.1"/>
    </source>
</evidence>
<comment type="caution">
    <text evidence="1">The sequence shown here is derived from an EMBL/GenBank/DDBJ whole genome shotgun (WGS) entry which is preliminary data.</text>
</comment>
<gene>
    <name evidence="1" type="ORF">M9H77_10232</name>
</gene>
<evidence type="ECO:0000313" key="2">
    <source>
        <dbReference type="Proteomes" id="UP001060085"/>
    </source>
</evidence>
<protein>
    <submittedName>
        <fullName evidence="1">Uncharacterized protein</fullName>
    </submittedName>
</protein>
<keyword evidence="2" id="KW-1185">Reference proteome</keyword>
<dbReference type="Proteomes" id="UP001060085">
    <property type="component" value="Linkage Group LG02"/>
</dbReference>
<name>A0ACC0C2V8_CATRO</name>
<sequence>MSLLGVENLCLHTSKSNEEDFLIRKILLTHDPDGSQLDTDLLLRAVKNVVLYATPISEIFQRCLDFEEGDIHTNTMFLFEMLGNYRWDAKVVLVLAAFLMNYGEFQLIVQLQSRNPLAAQVSILRNMPCGLTQFRRQLNSLMVLIKTMMDLTKAIVDFENLPFQQELLEFEAISIAKSKIYVASYWILRSSFACSSLITGLRTTTNNQVGSNPTTAAAWKVYGLFRRLSGLCYKLRKLVDTCQQQIGTRLSEKLLNHLKLTHIDNQEKLRMLVPMNDDFPLKDCLSREKHAISEVKNKVVILLVSKPELLPIERIFLLVQQTHYHPHQKKIEGSYVILWYPISSSSPTWSPTDEMNFHMLSNSLPFWSLRQPWLLNSAVVNFIKRDLNFLDDIMMVVLDANGMLTNLNATDMVWIWGAKSFPFSLSRENELWDMQDWTLQLILDNIAPFLTNWIDQAKNLCIYASDNLDWIRSFCTKMKRIKETGLQLEVIYVGWKNPSERLQETLDVIREENLSAFLSFSNICFFWLRLQSMKNSIIRHNHTAGYDHILEEVTGLLEVENTDDGWVVIGTGPSGSLEKLQGSKLTKFFDLFPVWAENVEALGLVDAIRRAFEPPVSIRPCYHSDILPYEEGLIEEKTVICKECKRRREKFVLYKCEVAKSSQL</sequence>
<reference evidence="2" key="1">
    <citation type="journal article" date="2023" name="Nat. Plants">
        <title>Single-cell RNA sequencing provides a high-resolution roadmap for understanding the multicellular compartmentation of specialized metabolism.</title>
        <authorList>
            <person name="Sun S."/>
            <person name="Shen X."/>
            <person name="Li Y."/>
            <person name="Li Y."/>
            <person name="Wang S."/>
            <person name="Li R."/>
            <person name="Zhang H."/>
            <person name="Shen G."/>
            <person name="Guo B."/>
            <person name="Wei J."/>
            <person name="Xu J."/>
            <person name="St-Pierre B."/>
            <person name="Chen S."/>
            <person name="Sun C."/>
        </authorList>
    </citation>
    <scope>NUCLEOTIDE SEQUENCE [LARGE SCALE GENOMIC DNA]</scope>
</reference>